<dbReference type="AlphaFoldDB" id="A0A8C5J3B6"/>
<reference evidence="1" key="2">
    <citation type="submission" date="2025-09" db="UniProtKB">
        <authorList>
            <consortium name="Ensembl"/>
        </authorList>
    </citation>
    <scope>IDENTIFICATION</scope>
</reference>
<protein>
    <submittedName>
        <fullName evidence="1">Uncharacterized protein</fullName>
    </submittedName>
</protein>
<keyword evidence="2" id="KW-1185">Reference proteome</keyword>
<evidence type="ECO:0000313" key="2">
    <source>
        <dbReference type="Proteomes" id="UP000694408"/>
    </source>
</evidence>
<proteinExistence type="predicted"/>
<name>A0A8C5J3B6_JUNHY</name>
<accession>A0A8C5J3B6</accession>
<evidence type="ECO:0000313" key="1">
    <source>
        <dbReference type="Ensembl" id="ENSJHYP00000013240.1"/>
    </source>
</evidence>
<organism evidence="1 2">
    <name type="scientific">Junco hyemalis</name>
    <name type="common">Dark-eyed junco</name>
    <dbReference type="NCBI Taxonomy" id="40217"/>
    <lineage>
        <taxon>Eukaryota</taxon>
        <taxon>Metazoa</taxon>
        <taxon>Chordata</taxon>
        <taxon>Craniata</taxon>
        <taxon>Vertebrata</taxon>
        <taxon>Euteleostomi</taxon>
        <taxon>Archelosauria</taxon>
        <taxon>Archosauria</taxon>
        <taxon>Dinosauria</taxon>
        <taxon>Saurischia</taxon>
        <taxon>Theropoda</taxon>
        <taxon>Coelurosauria</taxon>
        <taxon>Aves</taxon>
        <taxon>Neognathae</taxon>
        <taxon>Neoaves</taxon>
        <taxon>Telluraves</taxon>
        <taxon>Australaves</taxon>
        <taxon>Passeriformes</taxon>
        <taxon>Passerellidae</taxon>
        <taxon>Junco</taxon>
    </lineage>
</organism>
<dbReference type="Proteomes" id="UP000694408">
    <property type="component" value="Unplaced"/>
</dbReference>
<dbReference type="Ensembl" id="ENSJHYT00000015992.1">
    <property type="protein sequence ID" value="ENSJHYP00000013240.1"/>
    <property type="gene ID" value="ENSJHYG00000010282.1"/>
</dbReference>
<reference evidence="1" key="1">
    <citation type="submission" date="2025-08" db="UniProtKB">
        <authorList>
            <consortium name="Ensembl"/>
        </authorList>
    </citation>
    <scope>IDENTIFICATION</scope>
</reference>
<sequence>MPYHCPAPVGTPEQPGPIFGTGTELPAGWSCCHPCGGPQQHPPTPKARASRAPSCCPRHAKCNTSKPFHCSWPPLGPAGSTSYILNLCVEKHGQCRRFEAGTATSYILSRSQVYIFDNTTAWVEARWGNQVRRTPNHTLHLNGAVKLDPPTGMSFSESSGQLRVRVPQPQCDSLKQPPQHEARFWRVGDSGWTQVKCCLPGLAVADSTARSITAARGVWGLSDVTVPPQTQLCPICFPGFQLCLAMGSCCCP</sequence>